<dbReference type="InterPro" id="IPR017900">
    <property type="entry name" value="4Fe4S_Fe_S_CS"/>
</dbReference>
<reference evidence="5" key="3">
    <citation type="submission" date="2020-06" db="EMBL/GenBank/DDBJ databases">
        <title>Helianthus annuus Genome sequencing and assembly Release 2.</title>
        <authorList>
            <person name="Gouzy J."/>
            <person name="Langlade N."/>
            <person name="Munos S."/>
        </authorList>
    </citation>
    <scope>NUCLEOTIDE SEQUENCE</scope>
    <source>
        <tissue evidence="5">Leaves</tissue>
    </source>
</reference>
<dbReference type="Proteomes" id="UP000215914">
    <property type="component" value="Chromosome 8"/>
</dbReference>
<dbReference type="AlphaFoldDB" id="A0A251U3W7"/>
<gene>
    <name evidence="6" type="ORF">HannXRQ_Chr08g0213671</name>
    <name evidence="5" type="ORF">HanXRQr2_Chr08g0324091</name>
</gene>
<evidence type="ECO:0000256" key="1">
    <source>
        <dbReference type="ARBA" id="ARBA00022528"/>
    </source>
</evidence>
<protein>
    <submittedName>
        <fullName evidence="5 6">4Fe-4S ferredoxin-type, iron-sulfur binding domain-containing protein</fullName>
    </submittedName>
</protein>
<dbReference type="InterPro" id="IPR017896">
    <property type="entry name" value="4Fe4S_Fe-S-bd"/>
</dbReference>
<evidence type="ECO:0000256" key="2">
    <source>
        <dbReference type="ARBA" id="ARBA00022640"/>
    </source>
</evidence>
<dbReference type="SUPFAM" id="SSF54862">
    <property type="entry name" value="4Fe-4S ferredoxins"/>
    <property type="match status" value="1"/>
</dbReference>
<keyword evidence="1" id="KW-0150">Chloroplast</keyword>
<dbReference type="Gramene" id="mRNA:HanXRQr2_Chr08g0324091">
    <property type="protein sequence ID" value="CDS:HanXRQr2_Chr08g0324091.1"/>
    <property type="gene ID" value="HanXRQr2_Chr08g0324091"/>
</dbReference>
<keyword evidence="2" id="KW-0934">Plastid</keyword>
<reference evidence="5 7" key="1">
    <citation type="journal article" date="2017" name="Nature">
        <title>The sunflower genome provides insights into oil metabolism, flowering and Asterid evolution.</title>
        <authorList>
            <person name="Badouin H."/>
            <person name="Gouzy J."/>
            <person name="Grassa C.J."/>
            <person name="Murat F."/>
            <person name="Staton S.E."/>
            <person name="Cottret L."/>
            <person name="Lelandais-Briere C."/>
            <person name="Owens G.L."/>
            <person name="Carrere S."/>
            <person name="Mayjonade B."/>
            <person name="Legrand L."/>
            <person name="Gill N."/>
            <person name="Kane N.C."/>
            <person name="Bowers J.E."/>
            <person name="Hubner S."/>
            <person name="Bellec A."/>
            <person name="Berard A."/>
            <person name="Berges H."/>
            <person name="Blanchet N."/>
            <person name="Boniface M.C."/>
            <person name="Brunel D."/>
            <person name="Catrice O."/>
            <person name="Chaidir N."/>
            <person name="Claudel C."/>
            <person name="Donnadieu C."/>
            <person name="Faraut T."/>
            <person name="Fievet G."/>
            <person name="Helmstetter N."/>
            <person name="King M."/>
            <person name="Knapp S.J."/>
            <person name="Lai Z."/>
            <person name="Le Paslier M.C."/>
            <person name="Lippi Y."/>
            <person name="Lorenzon L."/>
            <person name="Mandel J.R."/>
            <person name="Marage G."/>
            <person name="Marchand G."/>
            <person name="Marquand E."/>
            <person name="Bret-Mestries E."/>
            <person name="Morien E."/>
            <person name="Nambeesan S."/>
            <person name="Nguyen T."/>
            <person name="Pegot-Espagnet P."/>
            <person name="Pouilly N."/>
            <person name="Raftis F."/>
            <person name="Sallet E."/>
            <person name="Schiex T."/>
            <person name="Thomas J."/>
            <person name="Vandecasteele C."/>
            <person name="Vares D."/>
            <person name="Vear F."/>
            <person name="Vautrin S."/>
            <person name="Crespi M."/>
            <person name="Mangin B."/>
            <person name="Burke J.M."/>
            <person name="Salse J."/>
            <person name="Munos S."/>
            <person name="Vincourt P."/>
            <person name="Rieseberg L.H."/>
            <person name="Langlade N.B."/>
        </authorList>
    </citation>
    <scope>NUCLEOTIDE SEQUENCE [LARGE SCALE GENOMIC DNA]</scope>
    <source>
        <strain evidence="7">cv. SF193</strain>
        <tissue evidence="5">Leaves</tissue>
    </source>
</reference>
<keyword evidence="7" id="KW-1185">Reference proteome</keyword>
<evidence type="ECO:0000313" key="7">
    <source>
        <dbReference type="Proteomes" id="UP000215914"/>
    </source>
</evidence>
<evidence type="ECO:0000313" key="6">
    <source>
        <dbReference type="EMBL" id="OTG17576.1"/>
    </source>
</evidence>
<dbReference type="STRING" id="4232.A0A251U3W7"/>
<accession>A0A251U3W7</accession>
<feature type="domain" description="4Fe-4S ferredoxin-type" evidence="4">
    <location>
        <begin position="22"/>
        <end position="52"/>
    </location>
</feature>
<reference evidence="6" key="2">
    <citation type="submission" date="2017-02" db="EMBL/GenBank/DDBJ databases">
        <title>Sunflower complete genome.</title>
        <authorList>
            <person name="Langlade N."/>
            <person name="Munos S."/>
        </authorList>
    </citation>
    <scope>NUCLEOTIDE SEQUENCE [LARGE SCALE GENOMIC DNA]</scope>
    <source>
        <tissue evidence="6">Leaves</tissue>
    </source>
</reference>
<dbReference type="EMBL" id="CM007897">
    <property type="protein sequence ID" value="OTG17576.1"/>
    <property type="molecule type" value="Genomic_DNA"/>
</dbReference>
<keyword evidence="3" id="KW-0793">Thylakoid</keyword>
<name>A0A251U3W7_HELAN</name>
<dbReference type="PROSITE" id="PS00198">
    <property type="entry name" value="4FE4S_FER_1"/>
    <property type="match status" value="1"/>
</dbReference>
<evidence type="ECO:0000313" key="5">
    <source>
        <dbReference type="EMBL" id="KAF5794078.1"/>
    </source>
</evidence>
<proteinExistence type="predicted"/>
<dbReference type="Gene3D" id="3.30.70.20">
    <property type="match status" value="1"/>
</dbReference>
<sequence>MFVFSPMDILEMIPWDGYKAKQIASARRTKNCVSCKRCESDCPIDFLSLRVYLWLETIK</sequence>
<dbReference type="PROSITE" id="PS51379">
    <property type="entry name" value="4FE4S_FER_2"/>
    <property type="match status" value="1"/>
</dbReference>
<evidence type="ECO:0000259" key="4">
    <source>
        <dbReference type="PROSITE" id="PS51379"/>
    </source>
</evidence>
<organism evidence="6 7">
    <name type="scientific">Helianthus annuus</name>
    <name type="common">Common sunflower</name>
    <dbReference type="NCBI Taxonomy" id="4232"/>
    <lineage>
        <taxon>Eukaryota</taxon>
        <taxon>Viridiplantae</taxon>
        <taxon>Streptophyta</taxon>
        <taxon>Embryophyta</taxon>
        <taxon>Tracheophyta</taxon>
        <taxon>Spermatophyta</taxon>
        <taxon>Magnoliopsida</taxon>
        <taxon>eudicotyledons</taxon>
        <taxon>Gunneridae</taxon>
        <taxon>Pentapetalae</taxon>
        <taxon>asterids</taxon>
        <taxon>campanulids</taxon>
        <taxon>Asterales</taxon>
        <taxon>Asteraceae</taxon>
        <taxon>Asteroideae</taxon>
        <taxon>Heliantheae alliance</taxon>
        <taxon>Heliantheae</taxon>
        <taxon>Helianthus</taxon>
    </lineage>
</organism>
<dbReference type="InParanoid" id="A0A251U3W7"/>
<dbReference type="GO" id="GO:0015979">
    <property type="term" value="P:photosynthesis"/>
    <property type="evidence" value="ECO:0000318"/>
    <property type="project" value="GO_Central"/>
</dbReference>
<evidence type="ECO:0000256" key="3">
    <source>
        <dbReference type="ARBA" id="ARBA00023078"/>
    </source>
</evidence>
<dbReference type="EMBL" id="MNCJ02000323">
    <property type="protein sequence ID" value="KAF5794078.1"/>
    <property type="molecule type" value="Genomic_DNA"/>
</dbReference>